<dbReference type="GO" id="GO:0004803">
    <property type="term" value="F:transposase activity"/>
    <property type="evidence" value="ECO:0007669"/>
    <property type="project" value="InterPro"/>
</dbReference>
<comment type="caution">
    <text evidence="3">The sequence shown here is derived from an EMBL/GenBank/DDBJ whole genome shotgun (WGS) entry which is preliminary data.</text>
</comment>
<proteinExistence type="predicted"/>
<gene>
    <name evidence="3" type="ORF">AKJ64_00135</name>
</gene>
<name>A0A133UH92_9EURY</name>
<dbReference type="GO" id="GO:0006313">
    <property type="term" value="P:DNA transposition"/>
    <property type="evidence" value="ECO:0007669"/>
    <property type="project" value="InterPro"/>
</dbReference>
<protein>
    <recommendedName>
        <fullName evidence="2">Transposase IS4-like domain-containing protein</fullName>
    </recommendedName>
</protein>
<dbReference type="Proteomes" id="UP000070373">
    <property type="component" value="Unassembled WGS sequence"/>
</dbReference>
<evidence type="ECO:0000313" key="4">
    <source>
        <dbReference type="Proteomes" id="UP000070373"/>
    </source>
</evidence>
<dbReference type="AlphaFoldDB" id="A0A133UH92"/>
<dbReference type="PANTHER" id="PTHR34614:SF2">
    <property type="entry name" value="TRANSPOSASE IS4-LIKE DOMAIN-CONTAINING PROTEIN"/>
    <property type="match status" value="1"/>
</dbReference>
<dbReference type="PANTHER" id="PTHR34614">
    <property type="match status" value="1"/>
</dbReference>
<organism evidence="3 4">
    <name type="scientific">candidate division MSBL1 archaeon SCGC-AAA259E17</name>
    <dbReference type="NCBI Taxonomy" id="1698263"/>
    <lineage>
        <taxon>Archaea</taxon>
        <taxon>Methanobacteriati</taxon>
        <taxon>Methanobacteriota</taxon>
        <taxon>candidate division MSBL1</taxon>
    </lineage>
</organism>
<feature type="domain" description="Transposase IS4-like" evidence="2">
    <location>
        <begin position="203"/>
        <end position="477"/>
    </location>
</feature>
<dbReference type="InterPro" id="IPR002559">
    <property type="entry name" value="Transposase_11"/>
</dbReference>
<evidence type="ECO:0000259" key="2">
    <source>
        <dbReference type="Pfam" id="PF01609"/>
    </source>
</evidence>
<evidence type="ECO:0000256" key="1">
    <source>
        <dbReference type="SAM" id="MobiDB-lite"/>
    </source>
</evidence>
<feature type="compositionally biased region" description="Basic residues" evidence="1">
    <location>
        <begin position="364"/>
        <end position="376"/>
    </location>
</feature>
<reference evidence="3 4" key="1">
    <citation type="journal article" date="2016" name="Sci. Rep.">
        <title>Metabolic traits of an uncultured archaeal lineage -MSBL1- from brine pools of the Red Sea.</title>
        <authorList>
            <person name="Mwirichia R."/>
            <person name="Alam I."/>
            <person name="Rashid M."/>
            <person name="Vinu M."/>
            <person name="Ba-Alawi W."/>
            <person name="Anthony Kamau A."/>
            <person name="Kamanda Ngugi D."/>
            <person name="Goker M."/>
            <person name="Klenk H.P."/>
            <person name="Bajic V."/>
            <person name="Stingl U."/>
        </authorList>
    </citation>
    <scope>NUCLEOTIDE SEQUENCE [LARGE SCALE GENOMIC DNA]</scope>
    <source>
        <strain evidence="3">SCGC-AAA259E17</strain>
    </source>
</reference>
<feature type="region of interest" description="Disordered" evidence="1">
    <location>
        <begin position="355"/>
        <end position="376"/>
    </location>
</feature>
<sequence>MFLKKNRVKKNGKVYEYAKVVRSFRREDGQVTQEVVKNLGRMRTEEDWEWAESVLEAMKKEEEVPEIRDLEVKEQFEYGGVLVTGELWGKFGVKEALMDSVEGRKPEFEFGRIAFLLAVNRLYDPSSDLSAYCWINERIYPREDVEKQWIYRSLDLLAEEKEIIEENIFENLVNSLDLSLDLVFYDLTSTYFEGEGPDLANFGYSRDHRSDREQIVLGVVMCGGVPIAHEVWKGNTVDKSTLKETVEQLRERFEIENMVFVADRGVMTMPNLEELEDAGYEYILSTKRRKDNLAEKLLKREVPGDERLKAEEVHREEIDDATRRYILCMDEKTREERLETLKEIRKKKEEELKDLKNRYEKSKERRGRGRPMTKKGAMKQAEKILGKNKRLFNVDETIQWKLNRETWKYEKTIAGKFLLVTTNNLKPRKAMEAYKNLKDVEKAFDELKNFLKIRPIYHRTDKRVKGHVFICILALLLKRLIEKKTEEPFNKTFRKLEKLKASEIEFRGKKIIQRNQISKTQKQLFKTLGIMEPPKVLNVETKNQP</sequence>
<accession>A0A133UH92</accession>
<dbReference type="Pfam" id="PF01609">
    <property type="entry name" value="DDE_Tnp_1"/>
    <property type="match status" value="1"/>
</dbReference>
<dbReference type="InterPro" id="IPR047654">
    <property type="entry name" value="IS1634_transpos"/>
</dbReference>
<dbReference type="EMBL" id="LHXN01000001">
    <property type="protein sequence ID" value="KXA93622.1"/>
    <property type="molecule type" value="Genomic_DNA"/>
</dbReference>
<dbReference type="GO" id="GO:0003677">
    <property type="term" value="F:DNA binding"/>
    <property type="evidence" value="ECO:0007669"/>
    <property type="project" value="InterPro"/>
</dbReference>
<dbReference type="NCBIfam" id="NF033559">
    <property type="entry name" value="transpos_IS1634"/>
    <property type="match status" value="1"/>
</dbReference>
<evidence type="ECO:0000313" key="3">
    <source>
        <dbReference type="EMBL" id="KXA93622.1"/>
    </source>
</evidence>
<keyword evidence="4" id="KW-1185">Reference proteome</keyword>